<protein>
    <submittedName>
        <fullName evidence="4">CSON014897 protein</fullName>
    </submittedName>
</protein>
<feature type="compositionally biased region" description="Basic and acidic residues" evidence="2">
    <location>
        <begin position="708"/>
        <end position="718"/>
    </location>
</feature>
<feature type="region of interest" description="Disordered" evidence="2">
    <location>
        <begin position="49"/>
        <end position="80"/>
    </location>
</feature>
<evidence type="ECO:0000259" key="3">
    <source>
        <dbReference type="PROSITE" id="PS50042"/>
    </source>
</evidence>
<dbReference type="Pfam" id="PF16501">
    <property type="entry name" value="SCAPER_N"/>
    <property type="match status" value="1"/>
</dbReference>
<feature type="compositionally biased region" description="Low complexity" evidence="2">
    <location>
        <begin position="1595"/>
        <end position="1619"/>
    </location>
</feature>
<feature type="region of interest" description="Disordered" evidence="2">
    <location>
        <begin position="697"/>
        <end position="738"/>
    </location>
</feature>
<feature type="compositionally biased region" description="Polar residues" evidence="2">
    <location>
        <begin position="381"/>
        <end position="427"/>
    </location>
</feature>
<feature type="compositionally biased region" description="Basic and acidic residues" evidence="2">
    <location>
        <begin position="575"/>
        <end position="610"/>
    </location>
</feature>
<dbReference type="PROSITE" id="PS50042">
    <property type="entry name" value="CNMP_BINDING_3"/>
    <property type="match status" value="1"/>
</dbReference>
<feature type="compositionally biased region" description="Polar residues" evidence="2">
    <location>
        <begin position="502"/>
        <end position="517"/>
    </location>
</feature>
<feature type="coiled-coil region" evidence="1">
    <location>
        <begin position="763"/>
        <end position="800"/>
    </location>
</feature>
<gene>
    <name evidence="4" type="primary">CSON014897</name>
</gene>
<feature type="coiled-coil region" evidence="1">
    <location>
        <begin position="888"/>
        <end position="937"/>
    </location>
</feature>
<dbReference type="InterPro" id="IPR000595">
    <property type="entry name" value="cNMP-bd_dom"/>
</dbReference>
<feature type="compositionally biased region" description="Polar residues" evidence="2">
    <location>
        <begin position="65"/>
        <end position="74"/>
    </location>
</feature>
<organism evidence="4">
    <name type="scientific">Culicoides sonorensis</name>
    <name type="common">Biting midge</name>
    <dbReference type="NCBI Taxonomy" id="179676"/>
    <lineage>
        <taxon>Eukaryota</taxon>
        <taxon>Metazoa</taxon>
        <taxon>Ecdysozoa</taxon>
        <taxon>Arthropoda</taxon>
        <taxon>Hexapoda</taxon>
        <taxon>Insecta</taxon>
        <taxon>Pterygota</taxon>
        <taxon>Neoptera</taxon>
        <taxon>Endopterygota</taxon>
        <taxon>Diptera</taxon>
        <taxon>Nematocera</taxon>
        <taxon>Chironomoidea</taxon>
        <taxon>Ceratopogonidae</taxon>
        <taxon>Ceratopogoninae</taxon>
        <taxon>Culicoides</taxon>
        <taxon>Monoculicoides</taxon>
    </lineage>
</organism>
<evidence type="ECO:0000313" key="4">
    <source>
        <dbReference type="EMBL" id="SSX27853.1"/>
    </source>
</evidence>
<feature type="region of interest" description="Disordered" evidence="2">
    <location>
        <begin position="1032"/>
        <end position="1062"/>
    </location>
</feature>
<feature type="region of interest" description="Disordered" evidence="2">
    <location>
        <begin position="1581"/>
        <end position="1619"/>
    </location>
</feature>
<dbReference type="InterPro" id="IPR032446">
    <property type="entry name" value="SCAPER_N"/>
</dbReference>
<feature type="compositionally biased region" description="Basic and acidic residues" evidence="2">
    <location>
        <begin position="726"/>
        <end position="738"/>
    </location>
</feature>
<name>A0A336MGC4_CULSO</name>
<accession>A0A336MGC4</accession>
<feature type="compositionally biased region" description="Polar residues" evidence="2">
    <location>
        <begin position="445"/>
        <end position="462"/>
    </location>
</feature>
<dbReference type="VEuPathDB" id="VectorBase:CSON014897"/>
<feature type="compositionally biased region" description="Polar residues" evidence="2">
    <location>
        <begin position="178"/>
        <end position="193"/>
    </location>
</feature>
<feature type="region of interest" description="Disordered" evidence="2">
    <location>
        <begin position="381"/>
        <end position="540"/>
    </location>
</feature>
<feature type="region of interest" description="Disordered" evidence="2">
    <location>
        <begin position="575"/>
        <end position="673"/>
    </location>
</feature>
<sequence>MPEIKEKESKTCPDVRMASQIMSFSEDESCNNSSVKNVKKPPIISKVSSISGPFGSSTSIKKETPSQSTTTRVRSASAGRDKRSELQARYWAFLFGNLQRAIDELYTTVECYGSMSSCKEVILVLENYIRDFKSLAEWFQMSLEYENTPLPQRPQSLAWEVRKSNPVPKVRIKTLASPKSISGKSSPNYSGKNSPCPIIEENSTNSPRRTPNESKLAIISHNNNLKSTSQGSKELIHINHTTFENFTNGEIICHDLIAFKSSIIPESVNQNTSVDAEQVVEQINLEVDQENNVFNCVVMDVIRLDKSSQTDLPDGDLTLAEYLEKYDKCLVAESVEVAPNVAEQKIPVTSPQEIETTEKIVEEKNNKKPVTAKYSSVVSKNLPGKTNTAINRNSTQPGILKKSSSMPPRQNLTNSKSNFQNTRQTRSVKLRDNLGAPKNVENRLSARSKTMIEMNSNKNAKNNIGPVQKSRFSDLNRLSKSRESVNSSSSTLKASTDRLHASSKSNLASKSTVKNNLSSVKSEMKQSSSSETITGNDSGWQTVKNKRRFSSHWSNRFNQPSGYASLPSLALLNEEKSGKGDENDNKNEKKKGEEKNNNNTELNKKEDVKKKITKPITSKPNLVKSKSIPKSEVKEKIQPKLNEAISVTENKRKINSAPTTRTPPAPLDSIIKRQKSDLTGLKLKSLRKEYLRSEKLLLQKSNTNNNSPEKKSNKEIKDPSSGSQTDDEKQFDSNKNDMKIQTGSDIINKLYTACLGHQDISSCDDEREELESDDDQKKILEATQESLEREILELQNTEINVDTDTETDCEALDLINTDDQDSASNVADEEDMTLEDRYEAVLCDMSWVERLETLATLQAIHARHPGRAQQLHQKLSNPARTLSLQETLKKYQAKQTRALEKRQALQKDKAVKIQNLLARVEEVKNQKQQLIDQKRIRMESRLQRAAENRTQYLRDKIRKAHDEEEKLKEIAFIKSLEAQNKRIDFMESCREQEGRLQDLEQERIKRMEEKAAKEAAVEKRRLELEMQRKERLEKMSETRREREKRVGKMQAQREQLRQHLAREKAKDREIRLQALQAQQIATTEELQRKILQKQQESARRHEENIEHIRQRALEMTIPIRSGEETPQPGQKPNQENVKSSKYCSDKSKELVKSAKKRLKKIKQRMQVASSEYLAEMQPLPAHVKKDSQVHKLLNMITKGGGPLGIERPLGQLLRQIAKSEIADFQSMWLLDGLGVISNVIQKGMQDNSDISKRAVVLSVQLYRNSCSSCPQIARHAILGNTITVLFDALLISLQNPEEKSPLYPVELSTELILACTVALSPNNSLKQANPKVLERLPDLISYTVATGLVDILAKRCHIVHESVENQQSVVLSLLATIGLLTKLAELCPKGAADTTKFLSMLKPTELFGAISLLYSTIVPIGECIPKRTISLAAATYNLLVTLASLDVKTFQDVLREEPISLQFFDVVTILLKYCVPKCHEKGETQAVIIDLIATLGFFCANNRENQDLLINSEQSSIIIKSLTKLPKEFDMVIYPTLVTIIHENPEARQILSKDFNVELLEEFKASDMAKKNKIISLLLKPPDDAQPSIGKTGISNCNSETQSSSSVASSLPSTPSNQT</sequence>
<feature type="domain" description="Cyclic nucleotide-binding" evidence="3">
    <location>
        <begin position="1389"/>
        <end position="1454"/>
    </location>
</feature>
<feature type="region of interest" description="Disordered" evidence="2">
    <location>
        <begin position="1117"/>
        <end position="1149"/>
    </location>
</feature>
<dbReference type="EMBL" id="UFQT01000890">
    <property type="protein sequence ID" value="SSX27853.1"/>
    <property type="molecule type" value="Genomic_DNA"/>
</dbReference>
<feature type="region of interest" description="Disordered" evidence="2">
    <location>
        <begin position="178"/>
        <end position="211"/>
    </location>
</feature>
<dbReference type="PANTHER" id="PTHR31434">
    <property type="entry name" value="S PHASE CYCLIN A-ASSOCIATED PROTEIN IN THE ENDOPLASMIC RETICULUM"/>
    <property type="match status" value="1"/>
</dbReference>
<feature type="compositionally biased region" description="Low complexity" evidence="2">
    <location>
        <begin position="49"/>
        <end position="59"/>
    </location>
</feature>
<dbReference type="PANTHER" id="PTHR31434:SF2">
    <property type="entry name" value="S PHASE CYCLIN A-ASSOCIATED PROTEIN IN THE ENDOPLASMIC RETICULUM"/>
    <property type="match status" value="1"/>
</dbReference>
<feature type="compositionally biased region" description="Basic and acidic residues" evidence="2">
    <location>
        <begin position="1032"/>
        <end position="1046"/>
    </location>
</feature>
<feature type="compositionally biased region" description="Basic and acidic residues" evidence="2">
    <location>
        <begin position="629"/>
        <end position="638"/>
    </location>
</feature>
<feature type="compositionally biased region" description="Polar residues" evidence="2">
    <location>
        <begin position="1127"/>
        <end position="1142"/>
    </location>
</feature>
<evidence type="ECO:0000256" key="2">
    <source>
        <dbReference type="SAM" id="MobiDB-lite"/>
    </source>
</evidence>
<keyword evidence="1" id="KW-0175">Coiled coil</keyword>
<proteinExistence type="predicted"/>
<reference evidence="4" key="1">
    <citation type="submission" date="2018-07" db="EMBL/GenBank/DDBJ databases">
        <authorList>
            <person name="Quirk P.G."/>
            <person name="Krulwich T.A."/>
        </authorList>
    </citation>
    <scope>NUCLEOTIDE SEQUENCE</scope>
</reference>
<evidence type="ECO:0000256" key="1">
    <source>
        <dbReference type="SAM" id="Coils"/>
    </source>
</evidence>
<feature type="compositionally biased region" description="Low complexity" evidence="2">
    <location>
        <begin position="518"/>
        <end position="531"/>
    </location>
</feature>